<keyword evidence="6" id="KW-0500">Molybdenum</keyword>
<evidence type="ECO:0000313" key="8">
    <source>
        <dbReference type="EMBL" id="MDF8334084.1"/>
    </source>
</evidence>
<evidence type="ECO:0000256" key="6">
    <source>
        <dbReference type="RuleBase" id="RU365090"/>
    </source>
</evidence>
<dbReference type="SUPFAM" id="SSF63882">
    <property type="entry name" value="MoeA N-terminal region -like"/>
    <property type="match status" value="1"/>
</dbReference>
<dbReference type="SUPFAM" id="SSF53218">
    <property type="entry name" value="Molybdenum cofactor biosynthesis proteins"/>
    <property type="match status" value="1"/>
</dbReference>
<dbReference type="Gene3D" id="3.90.105.10">
    <property type="entry name" value="Molybdopterin biosynthesis moea protein, domain 2"/>
    <property type="match status" value="1"/>
</dbReference>
<dbReference type="InterPro" id="IPR001453">
    <property type="entry name" value="MoaB/Mog_dom"/>
</dbReference>
<dbReference type="Gene3D" id="2.170.190.11">
    <property type="entry name" value="Molybdopterin biosynthesis moea protein, domain 3"/>
    <property type="match status" value="1"/>
</dbReference>
<dbReference type="Proteomes" id="UP001222770">
    <property type="component" value="Unassembled WGS sequence"/>
</dbReference>
<dbReference type="InterPro" id="IPR008284">
    <property type="entry name" value="MoCF_biosynth_CS"/>
</dbReference>
<dbReference type="PANTHER" id="PTHR10192:SF5">
    <property type="entry name" value="GEPHYRIN"/>
    <property type="match status" value="1"/>
</dbReference>
<dbReference type="EC" id="2.10.1.1" evidence="6"/>
<dbReference type="RefSeq" id="WP_277278403.1">
    <property type="nucleotide sequence ID" value="NZ_JAROCY010000011.1"/>
</dbReference>
<dbReference type="SMART" id="SM00852">
    <property type="entry name" value="MoCF_biosynth"/>
    <property type="match status" value="1"/>
</dbReference>
<evidence type="ECO:0000256" key="2">
    <source>
        <dbReference type="ARBA" id="ARBA00005046"/>
    </source>
</evidence>
<gene>
    <name evidence="8" type="ORF">POM99_12790</name>
</gene>
<dbReference type="InterPro" id="IPR036688">
    <property type="entry name" value="MoeA_C_domain_IV_sf"/>
</dbReference>
<dbReference type="InterPro" id="IPR036135">
    <property type="entry name" value="MoeA_linker/N_sf"/>
</dbReference>
<comment type="similarity">
    <text evidence="3 6">Belongs to the MoeA family.</text>
</comment>
<evidence type="ECO:0000256" key="3">
    <source>
        <dbReference type="ARBA" id="ARBA00010763"/>
    </source>
</evidence>
<comment type="caution">
    <text evidence="8">The sequence shown here is derived from an EMBL/GenBank/DDBJ whole genome shotgun (WGS) entry which is preliminary data.</text>
</comment>
<evidence type="ECO:0000313" key="9">
    <source>
        <dbReference type="Proteomes" id="UP001222770"/>
    </source>
</evidence>
<keyword evidence="6" id="KW-0460">Magnesium</keyword>
<dbReference type="InterPro" id="IPR036425">
    <property type="entry name" value="MoaB/Mog-like_dom_sf"/>
</dbReference>
<dbReference type="Gene3D" id="2.40.340.10">
    <property type="entry name" value="MoeA, C-terminal, domain IV"/>
    <property type="match status" value="1"/>
</dbReference>
<keyword evidence="6" id="KW-0808">Transferase</keyword>
<keyword evidence="9" id="KW-1185">Reference proteome</keyword>
<proteinExistence type="inferred from homology"/>
<dbReference type="InterPro" id="IPR038987">
    <property type="entry name" value="MoeA-like"/>
</dbReference>
<keyword evidence="4 6" id="KW-0501">Molybdenum cofactor biosynthesis</keyword>
<dbReference type="EMBL" id="JAROCY010000011">
    <property type="protein sequence ID" value="MDF8334084.1"/>
    <property type="molecule type" value="Genomic_DNA"/>
</dbReference>
<dbReference type="InterPro" id="IPR005110">
    <property type="entry name" value="MoeA_linker/N"/>
</dbReference>
<feature type="domain" description="MoaB/Mog" evidence="7">
    <location>
        <begin position="181"/>
        <end position="323"/>
    </location>
</feature>
<dbReference type="PANTHER" id="PTHR10192">
    <property type="entry name" value="MOLYBDOPTERIN BIOSYNTHESIS PROTEIN"/>
    <property type="match status" value="1"/>
</dbReference>
<name>A0ABT6CKP9_9SPHN</name>
<dbReference type="SUPFAM" id="SSF63867">
    <property type="entry name" value="MoeA C-terminal domain-like"/>
    <property type="match status" value="1"/>
</dbReference>
<dbReference type="Gene3D" id="3.40.980.10">
    <property type="entry name" value="MoaB/Mog-like domain"/>
    <property type="match status" value="1"/>
</dbReference>
<sequence length="409" mass="42027">MTGVTSPPLSLEEAQRRLMWLAPQLPVEHRATAECAGFYLAHPISAHRAQPAAPLSAMDGYALRAADLPGPWTVVGESAAGHPFAGTVEAGQAVRISTGAILPAGADMVLLQEDAGRQHDTVTLTGTPPDPTGRHIRPAGMDFADGAPLLPAGLRLGAAQIALAIAGGHQYLRVRRPVNLTVIDSGDELGRPGQPLAPHQIPASNGPMLAAMAATMPVKITRIGPVPDDLPSLATALEAAHGADIVVTSGGASVGDHDLVRPALEAAGATIDFWRVAIKPGKPLLVARRNRPNNATQVILGLPGNPASAFVTGFLFLLPLLRAALGAESPLPRTIPARLAHGMPAGGSRTEFLRAHWDGASVSLDPLQDSGALSPLARANALVVRAARAPAVPAGTDVPVYLLETGGIA</sequence>
<organism evidence="8 9">
    <name type="scientific">Novosphingobium cyanobacteriorum</name>
    <dbReference type="NCBI Taxonomy" id="3024215"/>
    <lineage>
        <taxon>Bacteria</taxon>
        <taxon>Pseudomonadati</taxon>
        <taxon>Pseudomonadota</taxon>
        <taxon>Alphaproteobacteria</taxon>
        <taxon>Sphingomonadales</taxon>
        <taxon>Sphingomonadaceae</taxon>
        <taxon>Novosphingobium</taxon>
    </lineage>
</organism>
<comment type="catalytic activity">
    <reaction evidence="5">
        <text>adenylyl-molybdopterin + molybdate = Mo-molybdopterin + AMP + H(+)</text>
        <dbReference type="Rhea" id="RHEA:35047"/>
        <dbReference type="ChEBI" id="CHEBI:15378"/>
        <dbReference type="ChEBI" id="CHEBI:36264"/>
        <dbReference type="ChEBI" id="CHEBI:62727"/>
        <dbReference type="ChEBI" id="CHEBI:71302"/>
        <dbReference type="ChEBI" id="CHEBI:456215"/>
        <dbReference type="EC" id="2.10.1.1"/>
    </reaction>
</comment>
<comment type="cofactor">
    <cofactor evidence="6">
        <name>Mg(2+)</name>
        <dbReference type="ChEBI" id="CHEBI:18420"/>
    </cofactor>
</comment>
<evidence type="ECO:0000256" key="1">
    <source>
        <dbReference type="ARBA" id="ARBA00002901"/>
    </source>
</evidence>
<evidence type="ECO:0000259" key="7">
    <source>
        <dbReference type="SMART" id="SM00852"/>
    </source>
</evidence>
<evidence type="ECO:0000256" key="5">
    <source>
        <dbReference type="ARBA" id="ARBA00047317"/>
    </source>
</evidence>
<keyword evidence="6" id="KW-0479">Metal-binding</keyword>
<protein>
    <recommendedName>
        <fullName evidence="6">Molybdopterin molybdenumtransferase</fullName>
        <ecNumber evidence="6">2.10.1.1</ecNumber>
    </recommendedName>
</protein>
<evidence type="ECO:0000256" key="4">
    <source>
        <dbReference type="ARBA" id="ARBA00023150"/>
    </source>
</evidence>
<dbReference type="PROSITE" id="PS01079">
    <property type="entry name" value="MOCF_BIOSYNTHESIS_2"/>
    <property type="match status" value="1"/>
</dbReference>
<dbReference type="InterPro" id="IPR005111">
    <property type="entry name" value="MoeA_C_domain_IV"/>
</dbReference>
<dbReference type="Pfam" id="PF03453">
    <property type="entry name" value="MoeA_N"/>
    <property type="match status" value="1"/>
</dbReference>
<dbReference type="CDD" id="cd00887">
    <property type="entry name" value="MoeA"/>
    <property type="match status" value="1"/>
</dbReference>
<reference evidence="8 9" key="1">
    <citation type="submission" date="2023-03" db="EMBL/GenBank/DDBJ databases">
        <title>Novosphingobium cyanobacteriorum sp. nov., isolated from a eutrophic reservoir during the Microcystis bloom period.</title>
        <authorList>
            <person name="Kang M."/>
            <person name="Le V."/>
            <person name="Ko S.-R."/>
            <person name="Lee S.-A."/>
            <person name="Ahn C.-Y."/>
        </authorList>
    </citation>
    <scope>NUCLEOTIDE SEQUENCE [LARGE SCALE GENOMIC DNA]</scope>
    <source>
        <strain evidence="8 9">HBC54</strain>
    </source>
</reference>
<accession>A0ABT6CKP9</accession>
<dbReference type="Pfam" id="PF00994">
    <property type="entry name" value="MoCF_biosynth"/>
    <property type="match status" value="1"/>
</dbReference>
<dbReference type="Pfam" id="PF03454">
    <property type="entry name" value="MoeA_C"/>
    <property type="match status" value="1"/>
</dbReference>
<comment type="pathway">
    <text evidence="2 6">Cofactor biosynthesis; molybdopterin biosynthesis.</text>
</comment>
<comment type="function">
    <text evidence="1 6">Catalyzes the insertion of molybdate into adenylated molybdopterin with the concomitant release of AMP.</text>
</comment>